<accession>A0A382JT02</accession>
<evidence type="ECO:0000259" key="1">
    <source>
        <dbReference type="Pfam" id="PF13649"/>
    </source>
</evidence>
<dbReference type="Pfam" id="PF13649">
    <property type="entry name" value="Methyltransf_25"/>
    <property type="match status" value="1"/>
</dbReference>
<proteinExistence type="predicted"/>
<sequence>METFDSHWLALRRRVDHRSRSEDLVRSLSNWWTSHEAARVVDLGSGTGSNLQYLAPRLSGRQDWTLIDHDPQLLREAKAPAGQIKLDCLVGNLADVGLSAIHNADVVTASALLDLVSADWLETVANACADARCAVLFSLTYDGTIEWTSRDIDPADSVVLAAVNEHQHRDKGLGPALGPG</sequence>
<organism evidence="2">
    <name type="scientific">marine metagenome</name>
    <dbReference type="NCBI Taxonomy" id="408172"/>
    <lineage>
        <taxon>unclassified sequences</taxon>
        <taxon>metagenomes</taxon>
        <taxon>ecological metagenomes</taxon>
    </lineage>
</organism>
<name>A0A382JT02_9ZZZZ</name>
<dbReference type="InterPro" id="IPR029063">
    <property type="entry name" value="SAM-dependent_MTases_sf"/>
</dbReference>
<gene>
    <name evidence="2" type="ORF">METZ01_LOCUS268468</name>
</gene>
<evidence type="ECO:0000313" key="2">
    <source>
        <dbReference type="EMBL" id="SVC15614.1"/>
    </source>
</evidence>
<protein>
    <recommendedName>
        <fullName evidence="1">Methyltransferase domain-containing protein</fullName>
    </recommendedName>
</protein>
<dbReference type="SUPFAM" id="SSF53335">
    <property type="entry name" value="S-adenosyl-L-methionine-dependent methyltransferases"/>
    <property type="match status" value="1"/>
</dbReference>
<reference evidence="2" key="1">
    <citation type="submission" date="2018-05" db="EMBL/GenBank/DDBJ databases">
        <authorList>
            <person name="Lanie J.A."/>
            <person name="Ng W.-L."/>
            <person name="Kazmierczak K.M."/>
            <person name="Andrzejewski T.M."/>
            <person name="Davidsen T.M."/>
            <person name="Wayne K.J."/>
            <person name="Tettelin H."/>
            <person name="Glass J.I."/>
            <person name="Rusch D."/>
            <person name="Podicherti R."/>
            <person name="Tsui H.-C.T."/>
            <person name="Winkler M.E."/>
        </authorList>
    </citation>
    <scope>NUCLEOTIDE SEQUENCE</scope>
</reference>
<feature type="domain" description="Methyltransferase" evidence="1">
    <location>
        <begin position="40"/>
        <end position="128"/>
    </location>
</feature>
<feature type="non-terminal residue" evidence="2">
    <location>
        <position position="180"/>
    </location>
</feature>
<dbReference type="InterPro" id="IPR041698">
    <property type="entry name" value="Methyltransf_25"/>
</dbReference>
<dbReference type="EMBL" id="UINC01076442">
    <property type="protein sequence ID" value="SVC15614.1"/>
    <property type="molecule type" value="Genomic_DNA"/>
</dbReference>
<dbReference type="AlphaFoldDB" id="A0A382JT02"/>
<dbReference type="Gene3D" id="3.40.50.150">
    <property type="entry name" value="Vaccinia Virus protein VP39"/>
    <property type="match status" value="1"/>
</dbReference>